<name>A0A6J6E7M2_9ZZZZ</name>
<feature type="compositionally biased region" description="Basic residues" evidence="1">
    <location>
        <begin position="131"/>
        <end position="140"/>
    </location>
</feature>
<dbReference type="AlphaFoldDB" id="A0A6J6E7M2"/>
<evidence type="ECO:0000313" key="2">
    <source>
        <dbReference type="EMBL" id="CAB4571249.1"/>
    </source>
</evidence>
<gene>
    <name evidence="2" type="ORF">UFOPK1591_01311</name>
</gene>
<feature type="compositionally biased region" description="Basic residues" evidence="1">
    <location>
        <begin position="161"/>
        <end position="174"/>
    </location>
</feature>
<evidence type="ECO:0000256" key="1">
    <source>
        <dbReference type="SAM" id="MobiDB-lite"/>
    </source>
</evidence>
<dbReference type="EMBL" id="CAEZTD010000129">
    <property type="protein sequence ID" value="CAB4571249.1"/>
    <property type="molecule type" value="Genomic_DNA"/>
</dbReference>
<protein>
    <submittedName>
        <fullName evidence="2">Unannotated protein</fullName>
    </submittedName>
</protein>
<sequence>MGDDRVHDHVDDFDTDLRKAQRHFWSSLVVHHRHRDFSCRFSSCRRGDGHVSVGHLPGRSRSRRGWLDGTPARHHGRHARPARTSQISGLLPRRFWCLQHHWAAHRRPAVGHAGNSLAERVALGLPDQRAHRNHRPRRRASIPAPSSPPTQGAHRLVGRGNGHHRNGAIARRRRAGSRMGLGLSCGNFLLRLGRRWRRRLRSRRTPNG</sequence>
<feature type="compositionally biased region" description="Basic residues" evidence="1">
    <location>
        <begin position="72"/>
        <end position="81"/>
    </location>
</feature>
<organism evidence="2">
    <name type="scientific">freshwater metagenome</name>
    <dbReference type="NCBI Taxonomy" id="449393"/>
    <lineage>
        <taxon>unclassified sequences</taxon>
        <taxon>metagenomes</taxon>
        <taxon>ecological metagenomes</taxon>
    </lineage>
</organism>
<proteinExistence type="predicted"/>
<accession>A0A6J6E7M2</accession>
<feature type="region of interest" description="Disordered" evidence="1">
    <location>
        <begin position="124"/>
        <end position="174"/>
    </location>
</feature>
<feature type="region of interest" description="Disordered" evidence="1">
    <location>
        <begin position="52"/>
        <end position="85"/>
    </location>
</feature>
<reference evidence="2" key="1">
    <citation type="submission" date="2020-05" db="EMBL/GenBank/DDBJ databases">
        <authorList>
            <person name="Chiriac C."/>
            <person name="Salcher M."/>
            <person name="Ghai R."/>
            <person name="Kavagutti S V."/>
        </authorList>
    </citation>
    <scope>NUCLEOTIDE SEQUENCE</scope>
</reference>